<protein>
    <recommendedName>
        <fullName evidence="4 5">Large ribosomal subunit protein bL34</fullName>
    </recommendedName>
</protein>
<dbReference type="NCBIfam" id="TIGR01030">
    <property type="entry name" value="rpmH_bact"/>
    <property type="match status" value="1"/>
</dbReference>
<keyword evidence="2 5" id="KW-0689">Ribosomal protein</keyword>
<comment type="similarity">
    <text evidence="1 5">Belongs to the bacterial ribosomal protein bL34 family.</text>
</comment>
<dbReference type="InterPro" id="IPR020939">
    <property type="entry name" value="Ribosomal_bL34_CS"/>
</dbReference>
<dbReference type="Proteomes" id="UP001500707">
    <property type="component" value="Unassembled WGS sequence"/>
</dbReference>
<evidence type="ECO:0000313" key="7">
    <source>
        <dbReference type="Proteomes" id="UP001500707"/>
    </source>
</evidence>
<reference evidence="7" key="1">
    <citation type="journal article" date="2019" name="Int. J. Syst. Evol. Microbiol.">
        <title>The Global Catalogue of Microorganisms (GCM) 10K type strain sequencing project: providing services to taxonomists for standard genome sequencing and annotation.</title>
        <authorList>
            <consortium name="The Broad Institute Genomics Platform"/>
            <consortium name="The Broad Institute Genome Sequencing Center for Infectious Disease"/>
            <person name="Wu L."/>
            <person name="Ma J."/>
        </authorList>
    </citation>
    <scope>NUCLEOTIDE SEQUENCE [LARGE SCALE GENOMIC DNA]</scope>
    <source>
        <strain evidence="7">JCM 17656</strain>
    </source>
</reference>
<gene>
    <name evidence="5" type="primary">rpmH</name>
    <name evidence="6" type="ORF">GCM10022295_60290</name>
</gene>
<name>A0ABP6XR90_9ACTN</name>
<dbReference type="Pfam" id="PF00468">
    <property type="entry name" value="Ribosomal_L34"/>
    <property type="match status" value="1"/>
</dbReference>
<dbReference type="InterPro" id="IPR000271">
    <property type="entry name" value="Ribosomal_bL34"/>
</dbReference>
<comment type="caution">
    <text evidence="6">The sequence shown here is derived from an EMBL/GenBank/DDBJ whole genome shotgun (WGS) entry which is preliminary data.</text>
</comment>
<accession>A0ABP6XR90</accession>
<dbReference type="EMBL" id="BAABCE010000012">
    <property type="protein sequence ID" value="GAA3570382.1"/>
    <property type="molecule type" value="Genomic_DNA"/>
</dbReference>
<dbReference type="Gene3D" id="1.10.287.3980">
    <property type="match status" value="1"/>
</dbReference>
<organism evidence="6 7">
    <name type="scientific">Streptomyces osmaniensis</name>
    <dbReference type="NCBI Taxonomy" id="593134"/>
    <lineage>
        <taxon>Bacteria</taxon>
        <taxon>Bacillati</taxon>
        <taxon>Actinomycetota</taxon>
        <taxon>Actinomycetes</taxon>
        <taxon>Kitasatosporales</taxon>
        <taxon>Streptomycetaceae</taxon>
        <taxon>Streptomyces</taxon>
    </lineage>
</organism>
<dbReference type="HAMAP" id="MF_00391">
    <property type="entry name" value="Ribosomal_bL34"/>
    <property type="match status" value="1"/>
</dbReference>
<dbReference type="PANTHER" id="PTHR14503:SF4">
    <property type="entry name" value="LARGE RIBOSOMAL SUBUNIT PROTEIN BL34M"/>
    <property type="match status" value="1"/>
</dbReference>
<evidence type="ECO:0000256" key="2">
    <source>
        <dbReference type="ARBA" id="ARBA00022980"/>
    </source>
</evidence>
<dbReference type="PANTHER" id="PTHR14503">
    <property type="entry name" value="MITOCHONDRIAL RIBOSOMAL PROTEIN 34 FAMILY MEMBER"/>
    <property type="match status" value="1"/>
</dbReference>
<keyword evidence="7" id="KW-1185">Reference proteome</keyword>
<evidence type="ECO:0000256" key="4">
    <source>
        <dbReference type="ARBA" id="ARBA00035177"/>
    </source>
</evidence>
<evidence type="ECO:0000313" key="6">
    <source>
        <dbReference type="EMBL" id="GAA3570382.1"/>
    </source>
</evidence>
<sequence length="115" mass="12924">MTSGLTGWRSRAYRNQVELSMAAAACLRWAQITSGDREAVQSGVTASYSWAHGDSQDGTRQTPIYLWSPRVSKRTFQPNNRRRAKTHGFRLRMRTRAGRAILANRRAKGRASLSA</sequence>
<evidence type="ECO:0000256" key="5">
    <source>
        <dbReference type="HAMAP-Rule" id="MF_00391"/>
    </source>
</evidence>
<evidence type="ECO:0000256" key="1">
    <source>
        <dbReference type="ARBA" id="ARBA00010111"/>
    </source>
</evidence>
<proteinExistence type="inferred from homology"/>
<evidence type="ECO:0000256" key="3">
    <source>
        <dbReference type="ARBA" id="ARBA00023274"/>
    </source>
</evidence>
<dbReference type="PROSITE" id="PS00784">
    <property type="entry name" value="RIBOSOMAL_L34"/>
    <property type="match status" value="1"/>
</dbReference>
<keyword evidence="3 5" id="KW-0687">Ribonucleoprotein</keyword>